<protein>
    <submittedName>
        <fullName evidence="2">Uncharacterized protein</fullName>
    </submittedName>
</protein>
<sequence>MNLANRKFQSDRTSVKSSIARNQKTGLQKIEPLFNEQAISFKIRKKLDLNKLYFVFRVVACSKPSAEFRDDLVQGVFSASYRERGAKHLTMHIVSLKSKQSRKQRSKLN</sequence>
<dbReference type="Proteomes" id="UP001222683">
    <property type="component" value="Chromosome"/>
</dbReference>
<dbReference type="AlphaFoldDB" id="A0AAQ3ASN0"/>
<name>A0AAQ3ASN0_9LACO</name>
<reference evidence="2" key="1">
    <citation type="submission" date="2023-02" db="EMBL/GenBank/DDBJ databases">
        <title>Complete genome sequence of Lactobacillus ruminis CACC888 isolated from Pig feces.</title>
        <authorList>
            <person name="Park S."/>
            <person name="Park M.A."/>
            <person name="Kim D.-H."/>
            <person name="Kim Y."/>
        </authorList>
    </citation>
    <scope>NUCLEOTIDE SEQUENCE</scope>
    <source>
        <strain evidence="2">CACC888</strain>
    </source>
</reference>
<proteinExistence type="predicted"/>
<organism evidence="2 3">
    <name type="scientific">Ligilactobacillus ruminis</name>
    <dbReference type="NCBI Taxonomy" id="1623"/>
    <lineage>
        <taxon>Bacteria</taxon>
        <taxon>Bacillati</taxon>
        <taxon>Bacillota</taxon>
        <taxon>Bacilli</taxon>
        <taxon>Lactobacillales</taxon>
        <taxon>Lactobacillaceae</taxon>
        <taxon>Ligilactobacillus</taxon>
    </lineage>
</organism>
<evidence type="ECO:0000256" key="1">
    <source>
        <dbReference type="SAM" id="MobiDB-lite"/>
    </source>
</evidence>
<accession>A0AAQ3ASN0</accession>
<gene>
    <name evidence="2" type="ORF">PSR59_03260</name>
</gene>
<evidence type="ECO:0000313" key="3">
    <source>
        <dbReference type="Proteomes" id="UP001222683"/>
    </source>
</evidence>
<feature type="region of interest" description="Disordered" evidence="1">
    <location>
        <begin position="1"/>
        <end position="21"/>
    </location>
</feature>
<dbReference type="RefSeq" id="WP_273745374.1">
    <property type="nucleotide sequence ID" value="NZ_CP117687.1"/>
</dbReference>
<dbReference type="EMBL" id="CP117692">
    <property type="protein sequence ID" value="WDC82658.1"/>
    <property type="molecule type" value="Genomic_DNA"/>
</dbReference>
<evidence type="ECO:0000313" key="2">
    <source>
        <dbReference type="EMBL" id="WDC82658.1"/>
    </source>
</evidence>